<evidence type="ECO:0000313" key="4">
    <source>
        <dbReference type="Proteomes" id="UP000014216"/>
    </source>
</evidence>
<dbReference type="PANTHER" id="PTHR33055:SF15">
    <property type="entry name" value="TRANSPOSASE-RELATED"/>
    <property type="match status" value="1"/>
</dbReference>
<dbReference type="Proteomes" id="UP000014216">
    <property type="component" value="Unassembled WGS sequence"/>
</dbReference>
<dbReference type="AlphaFoldDB" id="S0FRA2"/>
<dbReference type="NCBIfam" id="NF033542">
    <property type="entry name" value="transpos_IS110"/>
    <property type="match status" value="1"/>
</dbReference>
<dbReference type="EMBL" id="APJX01000013">
    <property type="protein sequence ID" value="EMS77618.1"/>
    <property type="molecule type" value="Genomic_DNA"/>
</dbReference>
<proteinExistence type="predicted"/>
<comment type="caution">
    <text evidence="3">The sequence shown here is derived from an EMBL/GenBank/DDBJ whole genome shotgun (WGS) entry which is preliminary data.</text>
</comment>
<dbReference type="Pfam" id="PF02371">
    <property type="entry name" value="Transposase_20"/>
    <property type="match status" value="1"/>
</dbReference>
<name>S0FRA2_9BACT</name>
<dbReference type="GO" id="GO:0004803">
    <property type="term" value="F:transposase activity"/>
    <property type="evidence" value="ECO:0007669"/>
    <property type="project" value="InterPro"/>
</dbReference>
<dbReference type="PATRIC" id="fig|1286635.3.peg.4337"/>
<accession>S0FRA2</accession>
<gene>
    <name evidence="3" type="ORF">Dpo_13c00160</name>
</gene>
<dbReference type="RefSeq" id="WP_006968312.1">
    <property type="nucleotide sequence ID" value="NZ_APJX01000013.1"/>
</dbReference>
<dbReference type="GO" id="GO:0003677">
    <property type="term" value="F:DNA binding"/>
    <property type="evidence" value="ECO:0007669"/>
    <property type="project" value="InterPro"/>
</dbReference>
<keyword evidence="4" id="KW-1185">Reference proteome</keyword>
<organism evidence="3 4">
    <name type="scientific">Desulfotignum phosphitoxidans DSM 13687</name>
    <dbReference type="NCBI Taxonomy" id="1286635"/>
    <lineage>
        <taxon>Bacteria</taxon>
        <taxon>Pseudomonadati</taxon>
        <taxon>Thermodesulfobacteriota</taxon>
        <taxon>Desulfobacteria</taxon>
        <taxon>Desulfobacterales</taxon>
        <taxon>Desulfobacteraceae</taxon>
        <taxon>Desulfotignum</taxon>
    </lineage>
</organism>
<dbReference type="PANTHER" id="PTHR33055">
    <property type="entry name" value="TRANSPOSASE FOR INSERTION SEQUENCE ELEMENT IS1111A"/>
    <property type="match status" value="1"/>
</dbReference>
<dbReference type="GO" id="GO:0006313">
    <property type="term" value="P:DNA transposition"/>
    <property type="evidence" value="ECO:0007669"/>
    <property type="project" value="InterPro"/>
</dbReference>
<dbReference type="Pfam" id="PF01548">
    <property type="entry name" value="DEDD_Tnp_IS110"/>
    <property type="match status" value="1"/>
</dbReference>
<evidence type="ECO:0000259" key="1">
    <source>
        <dbReference type="Pfam" id="PF01548"/>
    </source>
</evidence>
<dbReference type="InterPro" id="IPR003346">
    <property type="entry name" value="Transposase_20"/>
</dbReference>
<feature type="domain" description="Transposase IS110-like N-terminal" evidence="1">
    <location>
        <begin position="5"/>
        <end position="147"/>
    </location>
</feature>
<feature type="domain" description="Transposase IS116/IS110/IS902 C-terminal" evidence="2">
    <location>
        <begin position="212"/>
        <end position="296"/>
    </location>
</feature>
<dbReference type="OrthoDB" id="5429596at2"/>
<evidence type="ECO:0000259" key="2">
    <source>
        <dbReference type="Pfam" id="PF02371"/>
    </source>
</evidence>
<reference evidence="3 4" key="1">
    <citation type="journal article" date="2013" name="Genome Announc.">
        <title>Draft Genome Sequence of Desulfotignum phosphitoxidans DSM 13687 Strain FiPS-3.</title>
        <authorList>
            <person name="Poehlein A."/>
            <person name="Daniel R."/>
            <person name="Simeonova D.D."/>
        </authorList>
    </citation>
    <scope>NUCLEOTIDE SEQUENCE [LARGE SCALE GENOMIC DNA]</scope>
    <source>
        <strain evidence="3 4">DSM 13687</strain>
    </source>
</reference>
<sequence length="355" mass="41030">MKYYAGIDLHSSNNYIGIIDETDKRVFGKRISNDLPDVLSVLEPFKSNLDGVVVESTYNWYWLVDGLQDHGYQVHLANPSAVKQYEGLKYTDDRWDSFWLAHMKRLNILPEGYIYPKQQRSVRDLLRRRLLFVHQRTSQILSLQSMIARTLGIRMSVRAVKKLTDEDIDRMFEANLAFMAGNHLSTIEFLDKTILNIEKQVLAQVRLKKEFSLLQTIPGIGKILALTIMLEVGDINRFKKVGHYSSYCRCVKSEKTSNKKKKGENNKKNGNKFLSWAYVEAANFAQRYSREAQRFFQKKKAKRNGIVAVKALSNKLCRASYYIMRDQIPYDEARLFAEFGCGREPTKGLASNQQA</sequence>
<protein>
    <submittedName>
        <fullName evidence="3">Putative transposase, IS116/IS110/IS902 family</fullName>
    </submittedName>
</protein>
<dbReference type="InterPro" id="IPR002525">
    <property type="entry name" value="Transp_IS110-like_N"/>
</dbReference>
<evidence type="ECO:0000313" key="3">
    <source>
        <dbReference type="EMBL" id="EMS77618.1"/>
    </source>
</evidence>
<dbReference type="InterPro" id="IPR047650">
    <property type="entry name" value="Transpos_IS110"/>
</dbReference>